<feature type="domain" description="Lipoyl-binding" evidence="10">
    <location>
        <begin position="74"/>
        <end position="150"/>
    </location>
</feature>
<dbReference type="InterPro" id="IPR011053">
    <property type="entry name" value="Single_hybrid_motif"/>
</dbReference>
<evidence type="ECO:0000256" key="9">
    <source>
        <dbReference type="SAM" id="MobiDB-lite"/>
    </source>
</evidence>
<dbReference type="NCBIfam" id="TIGR00531">
    <property type="entry name" value="BCCP"/>
    <property type="match status" value="1"/>
</dbReference>
<evidence type="ECO:0000256" key="2">
    <source>
        <dbReference type="ARBA" id="ARBA00017562"/>
    </source>
</evidence>
<dbReference type="InterPro" id="IPR000089">
    <property type="entry name" value="Biotin_lipoyl"/>
</dbReference>
<dbReference type="PROSITE" id="PS00188">
    <property type="entry name" value="BIOTIN"/>
    <property type="match status" value="1"/>
</dbReference>
<keyword evidence="11" id="KW-0436">Ligase</keyword>
<gene>
    <name evidence="11" type="primary">accB</name>
    <name evidence="11" type="ORF">WMO14_07410</name>
</gene>
<dbReference type="PRINTS" id="PR01071">
    <property type="entry name" value="ACOABIOTINCC"/>
</dbReference>
<evidence type="ECO:0000259" key="10">
    <source>
        <dbReference type="PROSITE" id="PS50968"/>
    </source>
</evidence>
<dbReference type="InterPro" id="IPR001882">
    <property type="entry name" value="Biotin_BS"/>
</dbReference>
<evidence type="ECO:0000256" key="6">
    <source>
        <dbReference type="ARBA" id="ARBA00023160"/>
    </source>
</evidence>
<dbReference type="PANTHER" id="PTHR45266">
    <property type="entry name" value="OXALOACETATE DECARBOXYLASE ALPHA CHAIN"/>
    <property type="match status" value="1"/>
</dbReference>
<evidence type="ECO:0000313" key="12">
    <source>
        <dbReference type="Proteomes" id="UP001442364"/>
    </source>
</evidence>
<keyword evidence="6 8" id="KW-0275">Fatty acid biosynthesis</keyword>
<accession>A0ABV1BXD6</accession>
<dbReference type="CDD" id="cd06850">
    <property type="entry name" value="biotinyl_domain"/>
    <property type="match status" value="1"/>
</dbReference>
<feature type="compositionally biased region" description="Polar residues" evidence="9">
    <location>
        <begin position="53"/>
        <end position="63"/>
    </location>
</feature>
<dbReference type="PANTHER" id="PTHR45266:SF3">
    <property type="entry name" value="OXALOACETATE DECARBOXYLASE ALPHA CHAIN"/>
    <property type="match status" value="1"/>
</dbReference>
<name>A0ABV1BXD6_9FIRM</name>
<sequence>MELENVIKLINAVSESSLTSFSMEDGDTKLSLGADRSDRAAVKETAGADDIVNSDNGNESGLNKSDIKTSDDNVLTVNSPLVGVFYSSASPEADAYVAIGDRVKKGQVIGIVEAMKLMNEIESDYDGVVTDILVDNEQMVEYGQPMFVIKPV</sequence>
<dbReference type="InterPro" id="IPR001249">
    <property type="entry name" value="AcCoA_biotinCC"/>
</dbReference>
<reference evidence="11 12" key="1">
    <citation type="submission" date="2024-03" db="EMBL/GenBank/DDBJ databases">
        <title>Human intestinal bacterial collection.</title>
        <authorList>
            <person name="Pauvert C."/>
            <person name="Hitch T.C.A."/>
            <person name="Clavel T."/>
        </authorList>
    </citation>
    <scope>NUCLEOTIDE SEQUENCE [LARGE SCALE GENOMIC DNA]</scope>
    <source>
        <strain evidence="11 12">CLA-AA-H255</strain>
    </source>
</reference>
<dbReference type="Proteomes" id="UP001442364">
    <property type="component" value="Unassembled WGS sequence"/>
</dbReference>
<comment type="pathway">
    <text evidence="1 8">Lipid metabolism; fatty acid biosynthesis.</text>
</comment>
<evidence type="ECO:0000313" key="11">
    <source>
        <dbReference type="EMBL" id="MEQ2379705.1"/>
    </source>
</evidence>
<proteinExistence type="predicted"/>
<dbReference type="RefSeq" id="WP_022204251.1">
    <property type="nucleotide sequence ID" value="NZ_DAWCMB010000349.1"/>
</dbReference>
<evidence type="ECO:0000256" key="5">
    <source>
        <dbReference type="ARBA" id="ARBA00023098"/>
    </source>
</evidence>
<comment type="function">
    <text evidence="8">This protein is a component of the acetyl coenzyme A carboxylase complex; first, biotin carboxylase catalyzes the carboxylation of the carrier protein and then the transcarboxylase transfers the carboxyl group to form malonyl-CoA.</text>
</comment>
<dbReference type="SUPFAM" id="SSF51230">
    <property type="entry name" value="Single hybrid motif"/>
    <property type="match status" value="1"/>
</dbReference>
<dbReference type="GO" id="GO:0003989">
    <property type="term" value="F:acetyl-CoA carboxylase activity"/>
    <property type="evidence" value="ECO:0007669"/>
    <property type="project" value="UniProtKB-EC"/>
</dbReference>
<keyword evidence="12" id="KW-1185">Reference proteome</keyword>
<evidence type="ECO:0000256" key="1">
    <source>
        <dbReference type="ARBA" id="ARBA00005194"/>
    </source>
</evidence>
<comment type="caution">
    <text evidence="11">The sequence shown here is derived from an EMBL/GenBank/DDBJ whole genome shotgun (WGS) entry which is preliminary data.</text>
</comment>
<keyword evidence="7 8" id="KW-0092">Biotin</keyword>
<keyword evidence="5 8" id="KW-0443">Lipid metabolism</keyword>
<dbReference type="PROSITE" id="PS50968">
    <property type="entry name" value="BIOTINYL_LIPOYL"/>
    <property type="match status" value="1"/>
</dbReference>
<keyword evidence="4 8" id="KW-0276">Fatty acid metabolism</keyword>
<evidence type="ECO:0000256" key="3">
    <source>
        <dbReference type="ARBA" id="ARBA00022516"/>
    </source>
</evidence>
<evidence type="ECO:0000256" key="4">
    <source>
        <dbReference type="ARBA" id="ARBA00022832"/>
    </source>
</evidence>
<evidence type="ECO:0000256" key="7">
    <source>
        <dbReference type="ARBA" id="ARBA00023267"/>
    </source>
</evidence>
<organism evidence="11 12">
    <name type="scientific">[Lactobacillus] rogosae</name>
    <dbReference type="NCBI Taxonomy" id="706562"/>
    <lineage>
        <taxon>Bacteria</taxon>
        <taxon>Bacillati</taxon>
        <taxon>Bacillota</taxon>
        <taxon>Clostridia</taxon>
        <taxon>Lachnospirales</taxon>
        <taxon>Lachnospiraceae</taxon>
        <taxon>Lachnospira</taxon>
    </lineage>
</organism>
<dbReference type="Gene3D" id="2.40.50.100">
    <property type="match status" value="1"/>
</dbReference>
<dbReference type="InterPro" id="IPR050709">
    <property type="entry name" value="Biotin_Carboxyl_Carrier/Decarb"/>
</dbReference>
<dbReference type="EMBL" id="JBBMER010000004">
    <property type="protein sequence ID" value="MEQ2379705.1"/>
    <property type="molecule type" value="Genomic_DNA"/>
</dbReference>
<protein>
    <recommendedName>
        <fullName evidence="2 8">Biotin carboxyl carrier protein of acetyl-CoA carboxylase</fullName>
    </recommendedName>
</protein>
<keyword evidence="3 8" id="KW-0444">Lipid biosynthesis</keyword>
<evidence type="ECO:0000256" key="8">
    <source>
        <dbReference type="RuleBase" id="RU364072"/>
    </source>
</evidence>
<dbReference type="Pfam" id="PF00364">
    <property type="entry name" value="Biotin_lipoyl"/>
    <property type="match status" value="1"/>
</dbReference>
<feature type="region of interest" description="Disordered" evidence="9">
    <location>
        <begin position="45"/>
        <end position="69"/>
    </location>
</feature>